<evidence type="ECO:0000313" key="1">
    <source>
        <dbReference type="EMBL" id="CAF9919467.1"/>
    </source>
</evidence>
<gene>
    <name evidence="1" type="ORF">GOMPHAMPRED_001826</name>
</gene>
<proteinExistence type="predicted"/>
<dbReference type="AlphaFoldDB" id="A0A8H3F6H4"/>
<comment type="caution">
    <text evidence="1">The sequence shown here is derived from an EMBL/GenBank/DDBJ whole genome shotgun (WGS) entry which is preliminary data.</text>
</comment>
<evidence type="ECO:0000313" key="2">
    <source>
        <dbReference type="Proteomes" id="UP000664169"/>
    </source>
</evidence>
<dbReference type="OrthoDB" id="5428890at2759"/>
<name>A0A8H3F6H4_9LECA</name>
<keyword evidence="2" id="KW-1185">Reference proteome</keyword>
<accession>A0A8H3F6H4</accession>
<organism evidence="1 2">
    <name type="scientific">Gomphillus americanus</name>
    <dbReference type="NCBI Taxonomy" id="1940652"/>
    <lineage>
        <taxon>Eukaryota</taxon>
        <taxon>Fungi</taxon>
        <taxon>Dikarya</taxon>
        <taxon>Ascomycota</taxon>
        <taxon>Pezizomycotina</taxon>
        <taxon>Lecanoromycetes</taxon>
        <taxon>OSLEUM clade</taxon>
        <taxon>Ostropomycetidae</taxon>
        <taxon>Ostropales</taxon>
        <taxon>Graphidaceae</taxon>
        <taxon>Gomphilloideae</taxon>
        <taxon>Gomphillus</taxon>
    </lineage>
</organism>
<dbReference type="EMBL" id="CAJPDQ010000014">
    <property type="protein sequence ID" value="CAF9919467.1"/>
    <property type="molecule type" value="Genomic_DNA"/>
</dbReference>
<protein>
    <submittedName>
        <fullName evidence="1">Uncharacterized protein</fullName>
    </submittedName>
</protein>
<dbReference type="Proteomes" id="UP000664169">
    <property type="component" value="Unassembled WGS sequence"/>
</dbReference>
<sequence length="283" mass="32124">MHALFQHSSQQRTRTIELEMANQMPEDSAVSGTLSPQKVDVLAKWFGLEPAQIHQWQPGVSVLCAHFESLFKPFLEDPNAAIWQILDGEQRERTARDCWSLLYQFCDALEKIEDTNPDIGHIYQKMNFDAGNTSQRGRNTVSNPQAISIYAVLCWTTMTLQPSLELPVNGSTDWAFAKGEPTIKIESLHRPISVLFQRIYNALPSNRWKCPVGAPVADKNKTLHVSSLNYKCLKTIGSISIKWVDNICNHLDFDAKRRKLSLFRFPTLCVLSTSGKPPKLIRR</sequence>
<reference evidence="1" key="1">
    <citation type="submission" date="2021-03" db="EMBL/GenBank/DDBJ databases">
        <authorList>
            <person name="Tagirdzhanova G."/>
        </authorList>
    </citation>
    <scope>NUCLEOTIDE SEQUENCE</scope>
</reference>